<dbReference type="CDD" id="cd00093">
    <property type="entry name" value="HTH_XRE"/>
    <property type="match status" value="1"/>
</dbReference>
<dbReference type="Proteomes" id="UP000608890">
    <property type="component" value="Unassembled WGS sequence"/>
</dbReference>
<evidence type="ECO:0000313" key="3">
    <source>
        <dbReference type="Proteomes" id="UP000608890"/>
    </source>
</evidence>
<dbReference type="InterPro" id="IPR001387">
    <property type="entry name" value="Cro/C1-type_HTH"/>
</dbReference>
<dbReference type="AlphaFoldDB" id="A0A917TX11"/>
<protein>
    <submittedName>
        <fullName evidence="2">Transcriptional regulator</fullName>
    </submittedName>
</protein>
<dbReference type="GO" id="GO:0003677">
    <property type="term" value="F:DNA binding"/>
    <property type="evidence" value="ECO:0007669"/>
    <property type="project" value="InterPro"/>
</dbReference>
<dbReference type="Pfam" id="PF13560">
    <property type="entry name" value="HTH_31"/>
    <property type="match status" value="1"/>
</dbReference>
<gene>
    <name evidence="2" type="ORF">GCM10011608_28580</name>
</gene>
<reference evidence="2" key="1">
    <citation type="journal article" date="2014" name="Int. J. Syst. Evol. Microbiol.">
        <title>Complete genome sequence of Corynebacterium casei LMG S-19264T (=DSM 44701T), isolated from a smear-ripened cheese.</title>
        <authorList>
            <consortium name="US DOE Joint Genome Institute (JGI-PGF)"/>
            <person name="Walter F."/>
            <person name="Albersmeier A."/>
            <person name="Kalinowski J."/>
            <person name="Ruckert C."/>
        </authorList>
    </citation>
    <scope>NUCLEOTIDE SEQUENCE</scope>
    <source>
        <strain evidence="2">CGMCC 4.7312</strain>
    </source>
</reference>
<organism evidence="2 3">
    <name type="scientific">Micromonospora sonchi</name>
    <dbReference type="NCBI Taxonomy" id="1763543"/>
    <lineage>
        <taxon>Bacteria</taxon>
        <taxon>Bacillati</taxon>
        <taxon>Actinomycetota</taxon>
        <taxon>Actinomycetes</taxon>
        <taxon>Micromonosporales</taxon>
        <taxon>Micromonosporaceae</taxon>
        <taxon>Micromonospora</taxon>
    </lineage>
</organism>
<name>A0A917TX11_9ACTN</name>
<keyword evidence="3" id="KW-1185">Reference proteome</keyword>
<dbReference type="Gene3D" id="1.10.260.40">
    <property type="entry name" value="lambda repressor-like DNA-binding domains"/>
    <property type="match status" value="1"/>
</dbReference>
<comment type="caution">
    <text evidence="2">The sequence shown here is derived from an EMBL/GenBank/DDBJ whole genome shotgun (WGS) entry which is preliminary data.</text>
</comment>
<dbReference type="SUPFAM" id="SSF47413">
    <property type="entry name" value="lambda repressor-like DNA-binding domains"/>
    <property type="match status" value="1"/>
</dbReference>
<dbReference type="EMBL" id="BMNB01000011">
    <property type="protein sequence ID" value="GGM42185.1"/>
    <property type="molecule type" value="Genomic_DNA"/>
</dbReference>
<reference evidence="2" key="2">
    <citation type="submission" date="2020-09" db="EMBL/GenBank/DDBJ databases">
        <authorList>
            <person name="Sun Q."/>
            <person name="Zhou Y."/>
        </authorList>
    </citation>
    <scope>NUCLEOTIDE SEQUENCE</scope>
    <source>
        <strain evidence="2">CGMCC 4.7312</strain>
    </source>
</reference>
<feature type="domain" description="HTH cro/C1-type" evidence="1">
    <location>
        <begin position="1"/>
        <end position="56"/>
    </location>
</feature>
<sequence length="389" mass="41400">MAYWRVRRRMSQQVFADRLGKSKSWVDKVERGARTLDKVSTLADIAAVLRIDRAVLLGRDVQPVEAYARVEGVERIRAALSSYDIALGRRVAGREVTAAQVARGVRHAWTTYQLGRYPQLIGVLPELLSGAQRGFAREAESGRVSLVEAYRVTASLLVKLGEGDLAWLAADRAMSVATGDVVLVAAAAVQLGQVLRATGRAGLAVPTMRAAAYRIAVLGLDGGPPPHLSLCGSLLVQAALAAARHGDERAATGLLDEAADLAARVGDGHDHHRTGFGPTAVTTARTLAAVEWGDPATAVAWHRQATGGDGWRWLPAEHRAAHLIDTARAHLQADDPANAARVLLEADRIALAEVRHRPAARDLLTQLTRNPYAPAAIIQLAATLGVPGA</sequence>
<dbReference type="InterPro" id="IPR010982">
    <property type="entry name" value="Lambda_DNA-bd_dom_sf"/>
</dbReference>
<evidence type="ECO:0000259" key="1">
    <source>
        <dbReference type="PROSITE" id="PS50943"/>
    </source>
</evidence>
<accession>A0A917TX11</accession>
<evidence type="ECO:0000313" key="2">
    <source>
        <dbReference type="EMBL" id="GGM42185.1"/>
    </source>
</evidence>
<dbReference type="SUPFAM" id="SSF48452">
    <property type="entry name" value="TPR-like"/>
    <property type="match status" value="1"/>
</dbReference>
<dbReference type="InterPro" id="IPR011990">
    <property type="entry name" value="TPR-like_helical_dom_sf"/>
</dbReference>
<proteinExistence type="predicted"/>
<dbReference type="PROSITE" id="PS50943">
    <property type="entry name" value="HTH_CROC1"/>
    <property type="match status" value="1"/>
</dbReference>